<dbReference type="Gene3D" id="3.30.930.10">
    <property type="entry name" value="Bira Bifunctional Protein, Domain 2"/>
    <property type="match status" value="1"/>
</dbReference>
<feature type="compositionally biased region" description="Basic residues" evidence="10">
    <location>
        <begin position="1"/>
        <end position="11"/>
    </location>
</feature>
<feature type="binding site" evidence="9">
    <location>
        <position position="140"/>
    </location>
    <ligand>
        <name>L-histidine</name>
        <dbReference type="ChEBI" id="CHEBI:57595"/>
    </ligand>
</feature>
<keyword evidence="4 8" id="KW-0067">ATP-binding</keyword>
<comment type="similarity">
    <text evidence="1 8">Belongs to the class-II aminoacyl-tRNA synthetase family.</text>
</comment>
<dbReference type="Pfam" id="PF03129">
    <property type="entry name" value="HGTP_anticodon"/>
    <property type="match status" value="1"/>
</dbReference>
<dbReference type="HAMAP" id="MF_00127">
    <property type="entry name" value="His_tRNA_synth"/>
    <property type="match status" value="1"/>
</dbReference>
<dbReference type="PANTHER" id="PTHR43707">
    <property type="entry name" value="HISTIDYL-TRNA SYNTHETASE"/>
    <property type="match status" value="1"/>
</dbReference>
<comment type="subcellular location">
    <subcellularLocation>
        <location evidence="8">Cytoplasm</location>
    </subcellularLocation>
</comment>
<evidence type="ECO:0000259" key="11">
    <source>
        <dbReference type="PROSITE" id="PS50862"/>
    </source>
</evidence>
<evidence type="ECO:0000256" key="4">
    <source>
        <dbReference type="ARBA" id="ARBA00022840"/>
    </source>
</evidence>
<dbReference type="InterPro" id="IPR036621">
    <property type="entry name" value="Anticodon-bd_dom_sf"/>
</dbReference>
<dbReference type="PIRSF" id="PIRSF001549">
    <property type="entry name" value="His-tRNA_synth"/>
    <property type="match status" value="1"/>
</dbReference>
<keyword evidence="6 8" id="KW-0030">Aminoacyl-tRNA synthetase</keyword>
<evidence type="ECO:0000256" key="7">
    <source>
        <dbReference type="ARBA" id="ARBA00047639"/>
    </source>
</evidence>
<keyword evidence="2 8" id="KW-0436">Ligase</keyword>
<keyword evidence="8" id="KW-0963">Cytoplasm</keyword>
<dbReference type="NCBIfam" id="TIGR00442">
    <property type="entry name" value="hisS"/>
    <property type="match status" value="1"/>
</dbReference>
<dbReference type="GO" id="GO:0004821">
    <property type="term" value="F:histidine-tRNA ligase activity"/>
    <property type="evidence" value="ECO:0007669"/>
    <property type="project" value="UniProtKB-UniRule"/>
</dbReference>
<comment type="catalytic activity">
    <reaction evidence="7 8">
        <text>tRNA(His) + L-histidine + ATP = L-histidyl-tRNA(His) + AMP + diphosphate + H(+)</text>
        <dbReference type="Rhea" id="RHEA:17313"/>
        <dbReference type="Rhea" id="RHEA-COMP:9665"/>
        <dbReference type="Rhea" id="RHEA-COMP:9689"/>
        <dbReference type="ChEBI" id="CHEBI:15378"/>
        <dbReference type="ChEBI" id="CHEBI:30616"/>
        <dbReference type="ChEBI" id="CHEBI:33019"/>
        <dbReference type="ChEBI" id="CHEBI:57595"/>
        <dbReference type="ChEBI" id="CHEBI:78442"/>
        <dbReference type="ChEBI" id="CHEBI:78527"/>
        <dbReference type="ChEBI" id="CHEBI:456215"/>
        <dbReference type="EC" id="6.1.1.21"/>
    </reaction>
</comment>
<organism evidence="12 13">
    <name type="scientific">Candidatus Harrisonbacteria bacterium CG10_big_fil_rev_8_21_14_0_10_44_23</name>
    <dbReference type="NCBI Taxonomy" id="1974585"/>
    <lineage>
        <taxon>Bacteria</taxon>
        <taxon>Candidatus Harrisoniibacteriota</taxon>
    </lineage>
</organism>
<feature type="binding site" evidence="9">
    <location>
        <position position="144"/>
    </location>
    <ligand>
        <name>L-histidine</name>
        <dbReference type="ChEBI" id="CHEBI:57595"/>
    </ligand>
</feature>
<evidence type="ECO:0000256" key="9">
    <source>
        <dbReference type="PIRSR" id="PIRSR001549-1"/>
    </source>
</evidence>
<keyword evidence="3 8" id="KW-0547">Nucleotide-binding</keyword>
<evidence type="ECO:0000313" key="12">
    <source>
        <dbReference type="EMBL" id="PIR88542.1"/>
    </source>
</evidence>
<dbReference type="Proteomes" id="UP000229615">
    <property type="component" value="Unassembled WGS sequence"/>
</dbReference>
<keyword evidence="5 8" id="KW-0648">Protein biosynthesis</keyword>
<evidence type="ECO:0000256" key="2">
    <source>
        <dbReference type="ARBA" id="ARBA00022598"/>
    </source>
</evidence>
<evidence type="ECO:0000256" key="3">
    <source>
        <dbReference type="ARBA" id="ARBA00022741"/>
    </source>
</evidence>
<protein>
    <recommendedName>
        <fullName evidence="8">Histidine--tRNA ligase</fullName>
        <ecNumber evidence="8">6.1.1.21</ecNumber>
    </recommendedName>
    <alternativeName>
        <fullName evidence="8">Histidyl-tRNA synthetase</fullName>
        <shortName evidence="8">HisRS</shortName>
    </alternativeName>
</protein>
<dbReference type="InterPro" id="IPR041715">
    <property type="entry name" value="HisRS-like_core"/>
</dbReference>
<gene>
    <name evidence="8" type="primary">hisS</name>
    <name evidence="12" type="ORF">COU09_01685</name>
</gene>
<dbReference type="InterPro" id="IPR004516">
    <property type="entry name" value="HisRS/HisZ"/>
</dbReference>
<feature type="binding site" evidence="9">
    <location>
        <position position="272"/>
    </location>
    <ligand>
        <name>L-histidine</name>
        <dbReference type="ChEBI" id="CHEBI:57595"/>
    </ligand>
</feature>
<feature type="binding site" evidence="9">
    <location>
        <begin position="95"/>
        <end position="97"/>
    </location>
    <ligand>
        <name>L-histidine</name>
        <dbReference type="ChEBI" id="CHEBI:57595"/>
    </ligand>
</feature>
<accession>A0A2H0UQ38</accession>
<dbReference type="PROSITE" id="PS50862">
    <property type="entry name" value="AA_TRNA_LIGASE_II"/>
    <property type="match status" value="1"/>
</dbReference>
<proteinExistence type="inferred from homology"/>
<dbReference type="GO" id="GO:0006427">
    <property type="term" value="P:histidyl-tRNA aminoacylation"/>
    <property type="evidence" value="ECO:0007669"/>
    <property type="project" value="UniProtKB-UniRule"/>
</dbReference>
<dbReference type="InterPro" id="IPR015807">
    <property type="entry name" value="His-tRNA-ligase"/>
</dbReference>
<dbReference type="SUPFAM" id="SSF55681">
    <property type="entry name" value="Class II aaRS and biotin synthetases"/>
    <property type="match status" value="1"/>
</dbReference>
<dbReference type="EMBL" id="PFBB01000017">
    <property type="protein sequence ID" value="PIR88542.1"/>
    <property type="molecule type" value="Genomic_DNA"/>
</dbReference>
<dbReference type="EC" id="6.1.1.21" evidence="8"/>
<feature type="compositionally biased region" description="Basic and acidic residues" evidence="10">
    <location>
        <begin position="12"/>
        <end position="25"/>
    </location>
</feature>
<evidence type="ECO:0000256" key="10">
    <source>
        <dbReference type="SAM" id="MobiDB-lite"/>
    </source>
</evidence>
<evidence type="ECO:0000256" key="8">
    <source>
        <dbReference type="HAMAP-Rule" id="MF_00127"/>
    </source>
</evidence>
<feature type="region of interest" description="Disordered" evidence="10">
    <location>
        <begin position="1"/>
        <end position="25"/>
    </location>
</feature>
<dbReference type="GO" id="GO:0005524">
    <property type="term" value="F:ATP binding"/>
    <property type="evidence" value="ECO:0007669"/>
    <property type="project" value="UniProtKB-UniRule"/>
</dbReference>
<comment type="subunit">
    <text evidence="8">Homodimer.</text>
</comment>
<dbReference type="CDD" id="cd00859">
    <property type="entry name" value="HisRS_anticodon"/>
    <property type="match status" value="1"/>
</dbReference>
<sequence>MEKNKKTKKPSNKKDSNQSIRGMRDILPKEQPLWEKAYSTYKEVANYYNFQPITTPIVEQLSLYERSNPEADLVSKEMYYVKTRSGKDTLALRPEGTPGVVRAYLEHGMKSWPHPVKLSYYGPFFRHDKPQLGRYRQLHQAGFEVFSSKIDPLYDAQVILAGFRFIEMMKIKNCSIHINTIGTPRCRTTYIQKLKAFFKEKQKLLTVEQKKRLEKNPLRLLDSKDKNIQEMKEEAPTILDHLDSDSKKHFMSVLEYLEDLGLPYTLDHTLVRGLDYYTHTVFEFILDPENEAEDELNFSLGGGGRYDYLVEQFGGKPTPATGVAIGIDRVLDVIKKKEIQVLPKAKEKVFLIHIGDLAKRKSLALIEQLRDAKIPVQEALGKASLAAQLKIADKAGSKTALIFGQKEAYEETVIIRDMKTGAQETVPLAKLASALKKRL</sequence>
<evidence type="ECO:0000256" key="5">
    <source>
        <dbReference type="ARBA" id="ARBA00022917"/>
    </source>
</evidence>
<evidence type="ECO:0000256" key="1">
    <source>
        <dbReference type="ARBA" id="ARBA00008226"/>
    </source>
</evidence>
<feature type="binding site" evidence="9">
    <location>
        <begin position="276"/>
        <end position="277"/>
    </location>
    <ligand>
        <name>L-histidine</name>
        <dbReference type="ChEBI" id="CHEBI:57595"/>
    </ligand>
</feature>
<dbReference type="Gene3D" id="3.40.50.800">
    <property type="entry name" value="Anticodon-binding domain"/>
    <property type="match status" value="1"/>
</dbReference>
<dbReference type="SUPFAM" id="SSF52954">
    <property type="entry name" value="Class II aaRS ABD-related"/>
    <property type="match status" value="1"/>
</dbReference>
<dbReference type="InterPro" id="IPR045864">
    <property type="entry name" value="aa-tRNA-synth_II/BPL/LPL"/>
</dbReference>
<comment type="caution">
    <text evidence="12">The sequence shown here is derived from an EMBL/GenBank/DDBJ whole genome shotgun (WGS) entry which is preliminary data.</text>
</comment>
<dbReference type="PANTHER" id="PTHR43707:SF1">
    <property type="entry name" value="HISTIDINE--TRNA LIGASE, MITOCHONDRIAL-RELATED"/>
    <property type="match status" value="1"/>
</dbReference>
<dbReference type="AlphaFoldDB" id="A0A2H0UQ38"/>
<dbReference type="GO" id="GO:0005737">
    <property type="term" value="C:cytoplasm"/>
    <property type="evidence" value="ECO:0007669"/>
    <property type="project" value="UniProtKB-SubCell"/>
</dbReference>
<evidence type="ECO:0000313" key="13">
    <source>
        <dbReference type="Proteomes" id="UP000229615"/>
    </source>
</evidence>
<dbReference type="CDD" id="cd00773">
    <property type="entry name" value="HisRS-like_core"/>
    <property type="match status" value="1"/>
</dbReference>
<dbReference type="Pfam" id="PF13393">
    <property type="entry name" value="tRNA-synt_His"/>
    <property type="match status" value="1"/>
</dbReference>
<dbReference type="InterPro" id="IPR033656">
    <property type="entry name" value="HisRS_anticodon"/>
</dbReference>
<dbReference type="InterPro" id="IPR006195">
    <property type="entry name" value="aa-tRNA-synth_II"/>
</dbReference>
<name>A0A2H0UQ38_9BACT</name>
<evidence type="ECO:0000256" key="6">
    <source>
        <dbReference type="ARBA" id="ARBA00023146"/>
    </source>
</evidence>
<feature type="domain" description="Aminoacyl-transfer RNA synthetases class-II family profile" evidence="11">
    <location>
        <begin position="1"/>
        <end position="343"/>
    </location>
</feature>
<reference evidence="13" key="1">
    <citation type="submission" date="2017-09" db="EMBL/GenBank/DDBJ databases">
        <title>Depth-based differentiation of microbial function through sediment-hosted aquifers and enrichment of novel symbionts in the deep terrestrial subsurface.</title>
        <authorList>
            <person name="Probst A.J."/>
            <person name="Ladd B."/>
            <person name="Jarett J.K."/>
            <person name="Geller-Mcgrath D.E."/>
            <person name="Sieber C.M.K."/>
            <person name="Emerson J.B."/>
            <person name="Anantharaman K."/>
            <person name="Thomas B.C."/>
            <person name="Malmstrom R."/>
            <person name="Stieglmeier M."/>
            <person name="Klingl A."/>
            <person name="Woyke T."/>
            <person name="Ryan C.M."/>
            <person name="Banfield J.F."/>
        </authorList>
    </citation>
    <scope>NUCLEOTIDE SEQUENCE [LARGE SCALE GENOMIC DNA]</scope>
</reference>
<dbReference type="InterPro" id="IPR004154">
    <property type="entry name" value="Anticodon-bd"/>
</dbReference>
<feature type="binding site" evidence="9">
    <location>
        <position position="126"/>
    </location>
    <ligand>
        <name>L-histidine</name>
        <dbReference type="ChEBI" id="CHEBI:57595"/>
    </ligand>
</feature>